<feature type="transmembrane region" description="Helical" evidence="5">
    <location>
        <begin position="1472"/>
        <end position="1491"/>
    </location>
</feature>
<dbReference type="PANTHER" id="PTHR11439">
    <property type="entry name" value="GAG-POL-RELATED RETROTRANSPOSON"/>
    <property type="match status" value="1"/>
</dbReference>
<evidence type="ECO:0000259" key="7">
    <source>
        <dbReference type="PROSITE" id="PS50994"/>
    </source>
</evidence>
<feature type="region of interest" description="Disordered" evidence="4">
    <location>
        <begin position="936"/>
        <end position="964"/>
    </location>
</feature>
<evidence type="ECO:0000313" key="9">
    <source>
        <dbReference type="Proteomes" id="UP000649617"/>
    </source>
</evidence>
<dbReference type="PANTHER" id="PTHR11439:SF483">
    <property type="entry name" value="PEPTIDE SYNTHASE GLIP-LIKE, PUTATIVE (AFU_ORTHOLOGUE AFUA_3G12920)-RELATED"/>
    <property type="match status" value="1"/>
</dbReference>
<feature type="compositionally biased region" description="Acidic residues" evidence="4">
    <location>
        <begin position="1528"/>
        <end position="1537"/>
    </location>
</feature>
<evidence type="ECO:0000256" key="5">
    <source>
        <dbReference type="SAM" id="Phobius"/>
    </source>
</evidence>
<feature type="compositionally biased region" description="Polar residues" evidence="4">
    <location>
        <begin position="829"/>
        <end position="838"/>
    </location>
</feature>
<dbReference type="GO" id="GO:0004519">
    <property type="term" value="F:endonuclease activity"/>
    <property type="evidence" value="ECO:0007669"/>
    <property type="project" value="UniProtKB-KW"/>
</dbReference>
<evidence type="ECO:0000259" key="6">
    <source>
        <dbReference type="PROSITE" id="PS50175"/>
    </source>
</evidence>
<keyword evidence="3" id="KW-0378">Hydrolase</keyword>
<keyword evidence="2" id="KW-0255">Endonuclease</keyword>
<name>A0A812N5Q0_SYMPI</name>
<sequence length="1546" mass="175376">MPVTPPSELEIHYVGSDEEDDQESLEGWYIRRICVYCINVSHAEGSEEHAESSRGHYVIGEDDSDEEVQDWKSDPLYEWYVKMDQEDELMSVRVVQALDARLHSVILDSGADVSLLPQGLAECGYEVKPPRTLRIHDAQGGTMRVQGMRRAQLYFADSGCVIEEDFILSDSSHVLLSLGRLMRNGWKFQSQGTWGSWEPSGGNNNNGKAGGLISPDGKAVIPVEFHKNSLMVTAEVRSIQKVREVMVKLLFSWERLIKNQWNFLENGTPVLVCQSTEFQDLPTKEWKYRTTIAHMGGSDWEVIEASEKVSDEFKMTGLLFATTMITFAHRKVESLDQCLCEELKGEAEVKPSEDEEMEEEIQNEEELLEPFREAEPNVPRKLDIQVPKGIVRSEGVAGGHSNMEYEAGMTLTVDGETISEQSTIYKLREVCVKLGLSPSGGKKKLFLKIFHFMKDSKEDEVTEIAERLAKPKRGVKVRPGCEEPIKEEIEEHMATHLPMKPWCEFCLAAKSKQDHAPTHGDVKYEDPGEPCVQMDYMFVGQPCATLVILDSWTRYAQALPLQGKTVSKKLAEAVVKFSLHLNYVQENVHFAMDVEPATKALLDMVVAIRRKMGYKATVREGKPYHKGRTARVERRIQNLRRQCLTLVEMVESKIEERIPEDHVLRAWAIHHASWLYNRYRLRGETQSTAHQLAFGRPYTGRILPFGEYVFGLMRPDGVKNRSLWTGGTWVGKDVKDMEIIATKEAVFTSRSVRRTQPAWRKDEVLALTGSPWSSKGPKVKAGHLAPLPRIREEPPQVENGNQQDELQDEAATDPDSSKHDTLSDLLMDASSTRSSSKEPSAPSERKEASKRDQEGDVEDRPAKESKMDADAPIEEPVRKAIRSDSGSGPPSPSASLFPPKFAGKVSQEDQDYQDDDEGYHEDELWEDPILKEEDWMEEEDEDIGDEEDMPPKVSEEELEERDQVAAKDELSKLRSMQVVKEVRKQECDQSGKFLTLTTVFDWRKRDSEWKRRCRIVCREFRAGAASNEETFSPTTGHAAVRMVIALHLIFGWELTSLDIKDAFLQVSQKVLMYAEISPWIKRSKSSSRTMVFAPGAILERLGFEAFKGIPSVLRHKVRPVAVSVHVDDELIAGRKGQSKWLVSELKKVFKLTIEGPFPSERGSREQLHYLKRTYEFVDEGILVSVSKKHYEKLRSLYDLGNRKEKMTPEHQLLGGRDETKELVPEEAKKFRSALGTLLYVAQDRWDLQHSVKCLASYMAKPTEMAVKCLRQTLLYVRGTESLCFLLRYSGKRATMMDVLYRLPQGEELEAKDKEEEEKRKHVLEVFADADWASGKEARYSTSASIICADGVPVMSYSRTQKSTALSSCESEVLATSGAASEGMLLRKLLAFLTREEVDMEERGREVPVGAEEMADHLSSAALNQQIKRLKQVGRTTKNSRLLFTTCLVQMVMGSRGQPQEFSRETYVYVEAASMWMFVVTLLILMVLYLQFVSIYDWRKKPSTNVVQEPEQEPDGVQSPSEYGTPTMEDNEDEEEGGGNDHRVVNN</sequence>
<dbReference type="OrthoDB" id="423491at2759"/>
<feature type="non-terminal residue" evidence="8">
    <location>
        <position position="1546"/>
    </location>
</feature>
<evidence type="ECO:0000313" key="8">
    <source>
        <dbReference type="EMBL" id="CAE7290119.1"/>
    </source>
</evidence>
<organism evidence="8 9">
    <name type="scientific">Symbiodinium pilosum</name>
    <name type="common">Dinoflagellate</name>
    <dbReference type="NCBI Taxonomy" id="2952"/>
    <lineage>
        <taxon>Eukaryota</taxon>
        <taxon>Sar</taxon>
        <taxon>Alveolata</taxon>
        <taxon>Dinophyceae</taxon>
        <taxon>Suessiales</taxon>
        <taxon>Symbiodiniaceae</taxon>
        <taxon>Symbiodinium</taxon>
    </lineage>
</organism>
<keyword evidence="5" id="KW-1133">Transmembrane helix</keyword>
<evidence type="ECO:0000256" key="3">
    <source>
        <dbReference type="ARBA" id="ARBA00022801"/>
    </source>
</evidence>
<keyword evidence="5" id="KW-0812">Transmembrane</keyword>
<evidence type="ECO:0000256" key="1">
    <source>
        <dbReference type="ARBA" id="ARBA00022722"/>
    </source>
</evidence>
<evidence type="ECO:0000256" key="2">
    <source>
        <dbReference type="ARBA" id="ARBA00022759"/>
    </source>
</evidence>
<feature type="compositionally biased region" description="Low complexity" evidence="4">
    <location>
        <begin position="883"/>
        <end position="899"/>
    </location>
</feature>
<feature type="compositionally biased region" description="Acidic residues" evidence="4">
    <location>
        <begin position="936"/>
        <end position="948"/>
    </location>
</feature>
<feature type="compositionally biased region" description="Acidic residues" evidence="4">
    <location>
        <begin position="908"/>
        <end position="924"/>
    </location>
</feature>
<dbReference type="PROSITE" id="PS00141">
    <property type="entry name" value="ASP_PROTEASE"/>
    <property type="match status" value="1"/>
</dbReference>
<evidence type="ECO:0000256" key="4">
    <source>
        <dbReference type="SAM" id="MobiDB-lite"/>
    </source>
</evidence>
<dbReference type="PROSITE" id="PS50994">
    <property type="entry name" value="INTEGRASE"/>
    <property type="match status" value="1"/>
</dbReference>
<feature type="region of interest" description="Disordered" evidence="4">
    <location>
        <begin position="770"/>
        <end position="924"/>
    </location>
</feature>
<feature type="compositionally biased region" description="Basic and acidic residues" evidence="4">
    <location>
        <begin position="843"/>
        <end position="882"/>
    </location>
</feature>
<feature type="domain" description="Integrase catalytic" evidence="7">
    <location>
        <begin position="523"/>
        <end position="697"/>
    </location>
</feature>
<dbReference type="CDD" id="cd09272">
    <property type="entry name" value="RNase_HI_RT_Ty1"/>
    <property type="match status" value="1"/>
</dbReference>
<comment type="caution">
    <text evidence="8">The sequence shown here is derived from an EMBL/GenBank/DDBJ whole genome shotgun (WGS) entry which is preliminary data.</text>
</comment>
<dbReference type="GO" id="GO:0006508">
    <property type="term" value="P:proteolysis"/>
    <property type="evidence" value="ECO:0007669"/>
    <property type="project" value="InterPro"/>
</dbReference>
<protein>
    <submittedName>
        <fullName evidence="8">GIP protein</fullName>
    </submittedName>
</protein>
<accession>A0A812N5Q0</accession>
<keyword evidence="9" id="KW-1185">Reference proteome</keyword>
<dbReference type="PROSITE" id="PS50175">
    <property type="entry name" value="ASP_PROT_RETROV"/>
    <property type="match status" value="1"/>
</dbReference>
<dbReference type="Proteomes" id="UP000649617">
    <property type="component" value="Unassembled WGS sequence"/>
</dbReference>
<dbReference type="GO" id="GO:0015074">
    <property type="term" value="P:DNA integration"/>
    <property type="evidence" value="ECO:0007669"/>
    <property type="project" value="InterPro"/>
</dbReference>
<dbReference type="InterPro" id="IPR001969">
    <property type="entry name" value="Aspartic_peptidase_AS"/>
</dbReference>
<dbReference type="GO" id="GO:0004190">
    <property type="term" value="F:aspartic-type endopeptidase activity"/>
    <property type="evidence" value="ECO:0007669"/>
    <property type="project" value="InterPro"/>
</dbReference>
<proteinExistence type="predicted"/>
<gene>
    <name evidence="8" type="primary">GIP</name>
    <name evidence="8" type="ORF">SPIL2461_LOCUS6517</name>
</gene>
<dbReference type="EMBL" id="CAJNIZ010009895">
    <property type="protein sequence ID" value="CAE7290119.1"/>
    <property type="molecule type" value="Genomic_DNA"/>
</dbReference>
<dbReference type="InterPro" id="IPR001995">
    <property type="entry name" value="Peptidase_A2_cat"/>
</dbReference>
<keyword evidence="5" id="KW-0472">Membrane</keyword>
<feature type="domain" description="Peptidase A2" evidence="6">
    <location>
        <begin position="103"/>
        <end position="182"/>
    </location>
</feature>
<reference evidence="8" key="1">
    <citation type="submission" date="2021-02" db="EMBL/GenBank/DDBJ databases">
        <authorList>
            <person name="Dougan E. K."/>
            <person name="Rhodes N."/>
            <person name="Thang M."/>
            <person name="Chan C."/>
        </authorList>
    </citation>
    <scope>NUCLEOTIDE SEQUENCE</scope>
</reference>
<feature type="compositionally biased region" description="Basic and acidic residues" evidence="4">
    <location>
        <begin position="949"/>
        <end position="964"/>
    </location>
</feature>
<keyword evidence="1" id="KW-0540">Nuclease</keyword>
<dbReference type="InterPro" id="IPR001584">
    <property type="entry name" value="Integrase_cat-core"/>
</dbReference>
<feature type="region of interest" description="Disordered" evidence="4">
    <location>
        <begin position="1504"/>
        <end position="1546"/>
    </location>
</feature>